<gene>
    <name evidence="1" type="ORF">F383_32151</name>
</gene>
<protein>
    <submittedName>
        <fullName evidence="1">Uncharacterized protein</fullName>
    </submittedName>
</protein>
<sequence length="52" mass="6103">MDRSVSPIMRRNDEYSLRRLSTDSKPHEPFLGNFNNLRLNRFSGSCFLGKNK</sequence>
<comment type="caution">
    <text evidence="1">The sequence shown here is derived from an EMBL/GenBank/DDBJ whole genome shotgun (WGS) entry which is preliminary data.</text>
</comment>
<dbReference type="Proteomes" id="UP000032142">
    <property type="component" value="Unassembled WGS sequence"/>
</dbReference>
<dbReference type="EMBL" id="JRRC01443149">
    <property type="protein sequence ID" value="KHG06075.1"/>
    <property type="molecule type" value="Genomic_DNA"/>
</dbReference>
<accession>A0A0B0MZ67</accession>
<reference evidence="2" key="1">
    <citation type="submission" date="2014-09" db="EMBL/GenBank/DDBJ databases">
        <authorList>
            <person name="Mudge J."/>
            <person name="Ramaraj T."/>
            <person name="Lindquist I.E."/>
            <person name="Bharti A.K."/>
            <person name="Sundararajan A."/>
            <person name="Cameron C.T."/>
            <person name="Woodward J.E."/>
            <person name="May G.D."/>
            <person name="Brubaker C."/>
            <person name="Broadhvest J."/>
            <person name="Wilkins T.A."/>
        </authorList>
    </citation>
    <scope>NUCLEOTIDE SEQUENCE</scope>
    <source>
        <strain evidence="2">cv. AKA8401</strain>
    </source>
</reference>
<dbReference type="AlphaFoldDB" id="A0A0B0MZ67"/>
<evidence type="ECO:0000313" key="2">
    <source>
        <dbReference type="Proteomes" id="UP000032142"/>
    </source>
</evidence>
<name>A0A0B0MZ67_GOSAR</name>
<evidence type="ECO:0000313" key="1">
    <source>
        <dbReference type="EMBL" id="KHG06075.1"/>
    </source>
</evidence>
<keyword evidence="2" id="KW-1185">Reference proteome</keyword>
<proteinExistence type="predicted"/>
<organism evidence="1 2">
    <name type="scientific">Gossypium arboreum</name>
    <name type="common">Tree cotton</name>
    <name type="synonym">Gossypium nanking</name>
    <dbReference type="NCBI Taxonomy" id="29729"/>
    <lineage>
        <taxon>Eukaryota</taxon>
        <taxon>Viridiplantae</taxon>
        <taxon>Streptophyta</taxon>
        <taxon>Embryophyta</taxon>
        <taxon>Tracheophyta</taxon>
        <taxon>Spermatophyta</taxon>
        <taxon>Magnoliopsida</taxon>
        <taxon>eudicotyledons</taxon>
        <taxon>Gunneridae</taxon>
        <taxon>Pentapetalae</taxon>
        <taxon>rosids</taxon>
        <taxon>malvids</taxon>
        <taxon>Malvales</taxon>
        <taxon>Malvaceae</taxon>
        <taxon>Malvoideae</taxon>
        <taxon>Gossypium</taxon>
    </lineage>
</organism>